<keyword evidence="6 9" id="KW-1133">Transmembrane helix</keyword>
<keyword evidence="3" id="KW-0328">Glycosyltransferase</keyword>
<evidence type="ECO:0000313" key="11">
    <source>
        <dbReference type="EMBL" id="XBO41564.1"/>
    </source>
</evidence>
<feature type="region of interest" description="Disordered" evidence="8">
    <location>
        <begin position="572"/>
        <end position="625"/>
    </location>
</feature>
<keyword evidence="4" id="KW-0808">Transferase</keyword>
<feature type="transmembrane region" description="Helical" evidence="9">
    <location>
        <begin position="287"/>
        <end position="310"/>
    </location>
</feature>
<name>A0AAU7JNB6_9HYPH</name>
<sequence length="625" mass="65048">MSSPPLFERLFGFVEASHARAAAMLVVICLALFAPGLRGMPPMDRDEPRFAQASKQMLETGDPVDIRFQGEARHKKPVGIYWMQAAAVSAGEALGVPAARTTIWLYRLPSLLGAMLTVLFTYAAAVALSTRRAAFVAALLTASVILLGVEARLAKTDAVVAATVAIAMAALARVYMNQDDRGWRLSWGWVAAFWAAIGVGVLVKGPITPAVVGLAALTLAVADRRAGWLKRLRPLPGLALVVVIVAPWVVAITLKSGGAFFQEAVGQDMLAKVGSGKESHGAPPGSYLAAFFATGWPLAPFFLLALPFVWRARRSPTVLFALAWAVPMWIVFELVPTKLPHYVLPLYPALAILTGIAAEQGALALRGWGPKVVAALLPLVVVALLGAVAVGFFQYERTLPVAALAILAGAVALSWLAWRAIVDGLFGTSALYAALTALAVCWGVYAFALPAFRTTALSPRLMAAARTAGQGAGCAAPALATAGYREPSLVFLGGTGLAMTDGEGAARFLAQSPCRIAFVVRSMEPQFIEAARSEGLTPRLTERVQGLNLNGGRRLDIGVYLRDASTAAPAPAASAPAVAPAADVPKAEPPPAAPASEPTAPPAAPEAPKPAEAAPDAAAPKASPP</sequence>
<feature type="compositionally biased region" description="Low complexity" evidence="8">
    <location>
        <begin position="610"/>
        <end position="625"/>
    </location>
</feature>
<evidence type="ECO:0000256" key="8">
    <source>
        <dbReference type="SAM" id="MobiDB-lite"/>
    </source>
</evidence>
<evidence type="ECO:0000256" key="1">
    <source>
        <dbReference type="ARBA" id="ARBA00004651"/>
    </source>
</evidence>
<feature type="transmembrane region" description="Helical" evidence="9">
    <location>
        <begin position="317"/>
        <end position="335"/>
    </location>
</feature>
<feature type="transmembrane region" description="Helical" evidence="9">
    <location>
        <begin position="234"/>
        <end position="254"/>
    </location>
</feature>
<reference evidence="11" key="1">
    <citation type="submission" date="2024-05" db="EMBL/GenBank/DDBJ databases">
        <authorList>
            <person name="Kim S."/>
            <person name="Heo J."/>
            <person name="Choi H."/>
            <person name="Choi Y."/>
            <person name="Kwon S.-W."/>
            <person name="Kim Y."/>
        </authorList>
    </citation>
    <scope>NUCLEOTIDE SEQUENCE</scope>
    <source>
        <strain evidence="11">KACC 23698</strain>
    </source>
</reference>
<feature type="transmembrane region" description="Helical" evidence="9">
    <location>
        <begin position="133"/>
        <end position="151"/>
    </location>
</feature>
<evidence type="ECO:0000256" key="2">
    <source>
        <dbReference type="ARBA" id="ARBA00022475"/>
    </source>
</evidence>
<evidence type="ECO:0000256" key="5">
    <source>
        <dbReference type="ARBA" id="ARBA00022692"/>
    </source>
</evidence>
<feature type="transmembrane region" description="Helical" evidence="9">
    <location>
        <begin position="191"/>
        <end position="222"/>
    </location>
</feature>
<evidence type="ECO:0000256" key="9">
    <source>
        <dbReference type="SAM" id="Phobius"/>
    </source>
</evidence>
<keyword evidence="7 9" id="KW-0472">Membrane</keyword>
<dbReference type="GO" id="GO:0009103">
    <property type="term" value="P:lipopolysaccharide biosynthetic process"/>
    <property type="evidence" value="ECO:0007669"/>
    <property type="project" value="TreeGrafter"/>
</dbReference>
<dbReference type="InterPro" id="IPR050297">
    <property type="entry name" value="LipidA_mod_glycosyltrf_83"/>
</dbReference>
<feature type="transmembrane region" description="Helical" evidence="9">
    <location>
        <begin position="20"/>
        <end position="37"/>
    </location>
</feature>
<dbReference type="EMBL" id="CP157484">
    <property type="protein sequence ID" value="XBO41564.1"/>
    <property type="molecule type" value="Genomic_DNA"/>
</dbReference>
<dbReference type="PANTHER" id="PTHR33908">
    <property type="entry name" value="MANNOSYLTRANSFERASE YKCB-RELATED"/>
    <property type="match status" value="1"/>
</dbReference>
<evidence type="ECO:0000256" key="4">
    <source>
        <dbReference type="ARBA" id="ARBA00022679"/>
    </source>
</evidence>
<organism evidence="11">
    <name type="scientific">Alsobacter sp. KACC 23698</name>
    <dbReference type="NCBI Taxonomy" id="3149229"/>
    <lineage>
        <taxon>Bacteria</taxon>
        <taxon>Pseudomonadati</taxon>
        <taxon>Pseudomonadota</taxon>
        <taxon>Alphaproteobacteria</taxon>
        <taxon>Hyphomicrobiales</taxon>
        <taxon>Alsobacteraceae</taxon>
        <taxon>Alsobacter</taxon>
    </lineage>
</organism>
<dbReference type="GO" id="GO:0010041">
    <property type="term" value="P:response to iron(III) ion"/>
    <property type="evidence" value="ECO:0007669"/>
    <property type="project" value="TreeGrafter"/>
</dbReference>
<keyword evidence="2" id="KW-1003">Cell membrane</keyword>
<protein>
    <submittedName>
        <fullName evidence="11">Glycosyltransferase family 39 protein</fullName>
    </submittedName>
</protein>
<feature type="transmembrane region" description="Helical" evidence="9">
    <location>
        <begin position="372"/>
        <end position="393"/>
    </location>
</feature>
<dbReference type="AlphaFoldDB" id="A0AAU7JNB6"/>
<dbReference type="RefSeq" id="WP_406858419.1">
    <property type="nucleotide sequence ID" value="NZ_CP157484.1"/>
</dbReference>
<feature type="transmembrane region" description="Helical" evidence="9">
    <location>
        <begin position="158"/>
        <end position="176"/>
    </location>
</feature>
<feature type="compositionally biased region" description="Pro residues" evidence="8">
    <location>
        <begin position="587"/>
        <end position="608"/>
    </location>
</feature>
<keyword evidence="5 9" id="KW-0812">Transmembrane</keyword>
<evidence type="ECO:0000256" key="7">
    <source>
        <dbReference type="ARBA" id="ARBA00023136"/>
    </source>
</evidence>
<evidence type="ECO:0000259" key="10">
    <source>
        <dbReference type="Pfam" id="PF13231"/>
    </source>
</evidence>
<proteinExistence type="predicted"/>
<dbReference type="Pfam" id="PF13231">
    <property type="entry name" value="PMT_2"/>
    <property type="match status" value="1"/>
</dbReference>
<feature type="transmembrane region" description="Helical" evidence="9">
    <location>
        <begin position="347"/>
        <end position="365"/>
    </location>
</feature>
<dbReference type="GO" id="GO:0005886">
    <property type="term" value="C:plasma membrane"/>
    <property type="evidence" value="ECO:0007669"/>
    <property type="project" value="UniProtKB-SubCell"/>
</dbReference>
<evidence type="ECO:0000256" key="6">
    <source>
        <dbReference type="ARBA" id="ARBA00022989"/>
    </source>
</evidence>
<feature type="transmembrane region" description="Helical" evidence="9">
    <location>
        <begin position="399"/>
        <end position="418"/>
    </location>
</feature>
<accession>A0AAU7JNB6</accession>
<comment type="subcellular location">
    <subcellularLocation>
        <location evidence="1">Cell membrane</location>
        <topology evidence="1">Multi-pass membrane protein</topology>
    </subcellularLocation>
</comment>
<feature type="transmembrane region" description="Helical" evidence="9">
    <location>
        <begin position="430"/>
        <end position="452"/>
    </location>
</feature>
<feature type="transmembrane region" description="Helical" evidence="9">
    <location>
        <begin position="108"/>
        <end position="127"/>
    </location>
</feature>
<dbReference type="InterPro" id="IPR038731">
    <property type="entry name" value="RgtA/B/C-like"/>
</dbReference>
<dbReference type="PANTHER" id="PTHR33908:SF3">
    <property type="entry name" value="UNDECAPRENYL PHOSPHATE-ALPHA-4-AMINO-4-DEOXY-L-ARABINOSE ARABINOSYL TRANSFERASE"/>
    <property type="match status" value="1"/>
</dbReference>
<evidence type="ECO:0000256" key="3">
    <source>
        <dbReference type="ARBA" id="ARBA00022676"/>
    </source>
</evidence>
<dbReference type="GO" id="GO:0016763">
    <property type="term" value="F:pentosyltransferase activity"/>
    <property type="evidence" value="ECO:0007669"/>
    <property type="project" value="TreeGrafter"/>
</dbReference>
<feature type="domain" description="Glycosyltransferase RgtA/B/C/D-like" evidence="10">
    <location>
        <begin position="101"/>
        <end position="249"/>
    </location>
</feature>
<feature type="compositionally biased region" description="Low complexity" evidence="8">
    <location>
        <begin position="572"/>
        <end position="584"/>
    </location>
</feature>
<gene>
    <name evidence="11" type="ORF">ABEG18_12655</name>
</gene>